<evidence type="ECO:0000313" key="1">
    <source>
        <dbReference type="EMBL" id="AKH48828.1"/>
    </source>
</evidence>
<sequence length="59" mass="6597">MSSCSKRKSSLKILMITVSLLMFITSAIGSLRGQRRRMFQPSAPIARLTSLTTYTTRAM</sequence>
<name>A0A0F7LB77_9VIRU</name>
<accession>A0A0F7LB77</accession>
<proteinExistence type="predicted"/>
<protein>
    <submittedName>
        <fullName evidence="1">Gp42</fullName>
    </submittedName>
</protein>
<reference evidence="1" key="1">
    <citation type="journal article" date="2015" name="Front. Microbiol.">
        <title>Combining genomic sequencing methods to explore viral diversity and reveal potential virus-host interactions.</title>
        <authorList>
            <person name="Chow C.E."/>
            <person name="Winget D.M."/>
            <person name="White R.A.III."/>
            <person name="Hallam S.J."/>
            <person name="Suttle C.A."/>
        </authorList>
    </citation>
    <scope>NUCLEOTIDE SEQUENCE</scope>
    <source>
        <strain evidence="1">Oxic3_4</strain>
    </source>
</reference>
<reference evidence="1" key="2">
    <citation type="submission" date="2015-03" db="EMBL/GenBank/DDBJ databases">
        <authorList>
            <person name="Chow C.-E.T."/>
            <person name="Winget D.M."/>
            <person name="White R.A.III."/>
            <person name="Hallam S.J."/>
            <person name="Suttle C.A."/>
        </authorList>
    </citation>
    <scope>NUCLEOTIDE SEQUENCE</scope>
    <source>
        <strain evidence="1">Oxic3_4</strain>
    </source>
</reference>
<dbReference type="EMBL" id="KR029610">
    <property type="protein sequence ID" value="AKH48828.1"/>
    <property type="molecule type" value="Genomic_DNA"/>
</dbReference>
<organism evidence="1">
    <name type="scientific">uncultured marine virus</name>
    <dbReference type="NCBI Taxonomy" id="186617"/>
    <lineage>
        <taxon>Viruses</taxon>
        <taxon>environmental samples</taxon>
    </lineage>
</organism>